<dbReference type="InterPro" id="IPR036688">
    <property type="entry name" value="MoeA_C_domain_IV_sf"/>
</dbReference>
<evidence type="ECO:0000313" key="12">
    <source>
        <dbReference type="EMBL" id="GAA0732468.1"/>
    </source>
</evidence>
<dbReference type="Gene3D" id="3.90.105.10">
    <property type="entry name" value="Molybdopterin biosynthesis moea protein, domain 2"/>
    <property type="match status" value="1"/>
</dbReference>
<feature type="domain" description="MoaB/Mog" evidence="11">
    <location>
        <begin position="174"/>
        <end position="311"/>
    </location>
</feature>
<dbReference type="SUPFAM" id="SSF53218">
    <property type="entry name" value="Molybdenum cofactor biosynthesis proteins"/>
    <property type="match status" value="1"/>
</dbReference>
<dbReference type="InterPro" id="IPR024370">
    <property type="entry name" value="PBP_domain"/>
</dbReference>
<comment type="cofactor">
    <cofactor evidence="10">
        <name>Mg(2+)</name>
        <dbReference type="ChEBI" id="CHEBI:18420"/>
    </cofactor>
</comment>
<dbReference type="EMBL" id="BAAACG010000001">
    <property type="protein sequence ID" value="GAA0732468.1"/>
    <property type="molecule type" value="Genomic_DNA"/>
</dbReference>
<evidence type="ECO:0000259" key="11">
    <source>
        <dbReference type="SMART" id="SM00852"/>
    </source>
</evidence>
<reference evidence="12 13" key="1">
    <citation type="journal article" date="2019" name="Int. J. Syst. Evol. Microbiol.">
        <title>The Global Catalogue of Microorganisms (GCM) 10K type strain sequencing project: providing services to taxonomists for standard genome sequencing and annotation.</title>
        <authorList>
            <consortium name="The Broad Institute Genomics Platform"/>
            <consortium name="The Broad Institute Genome Sequencing Center for Infectious Disease"/>
            <person name="Wu L."/>
            <person name="Ma J."/>
        </authorList>
    </citation>
    <scope>NUCLEOTIDE SEQUENCE [LARGE SCALE GENOMIC DNA]</scope>
    <source>
        <strain evidence="12 13">JCM 1407</strain>
    </source>
</reference>
<dbReference type="InterPro" id="IPR005111">
    <property type="entry name" value="MoeA_C_domain_IV"/>
</dbReference>
<dbReference type="Gene3D" id="2.40.340.10">
    <property type="entry name" value="MoeA, C-terminal, domain IV"/>
    <property type="match status" value="1"/>
</dbReference>
<dbReference type="Gene3D" id="2.170.190.11">
    <property type="entry name" value="Molybdopterin biosynthesis moea protein, domain 3"/>
    <property type="match status" value="1"/>
</dbReference>
<comment type="catalytic activity">
    <reaction evidence="9">
        <text>adenylyl-molybdopterin + molybdate = Mo-molybdopterin + AMP + H(+)</text>
        <dbReference type="Rhea" id="RHEA:35047"/>
        <dbReference type="ChEBI" id="CHEBI:15378"/>
        <dbReference type="ChEBI" id="CHEBI:36264"/>
        <dbReference type="ChEBI" id="CHEBI:62727"/>
        <dbReference type="ChEBI" id="CHEBI:71302"/>
        <dbReference type="ChEBI" id="CHEBI:456215"/>
        <dbReference type="EC" id="2.10.1.1"/>
    </reaction>
</comment>
<dbReference type="Proteomes" id="UP001501510">
    <property type="component" value="Unassembled WGS sequence"/>
</dbReference>
<dbReference type="InterPro" id="IPR036135">
    <property type="entry name" value="MoeA_linker/N_sf"/>
</dbReference>
<name>A0ABN1J8V6_9CLOT</name>
<comment type="function">
    <text evidence="1 10">Catalyzes the insertion of molybdate into adenylated molybdopterin with the concomitant release of AMP.</text>
</comment>
<gene>
    <name evidence="12" type="ORF">GCM10008906_02110</name>
</gene>
<comment type="pathway">
    <text evidence="3 10">Cofactor biosynthesis; molybdopterin biosynthesis.</text>
</comment>
<evidence type="ECO:0000256" key="5">
    <source>
        <dbReference type="ARBA" id="ARBA00013269"/>
    </source>
</evidence>
<dbReference type="NCBIfam" id="NF011068">
    <property type="entry name" value="PRK14498.1"/>
    <property type="match status" value="1"/>
</dbReference>
<dbReference type="SMART" id="SM00852">
    <property type="entry name" value="MoCF_biosynth"/>
    <property type="match status" value="1"/>
</dbReference>
<dbReference type="Pfam" id="PF03453">
    <property type="entry name" value="MoeA_N"/>
    <property type="match status" value="1"/>
</dbReference>
<comment type="caution">
    <text evidence="12">The sequence shown here is derived from an EMBL/GenBank/DDBJ whole genome shotgun (WGS) entry which is preliminary data.</text>
</comment>
<organism evidence="12 13">
    <name type="scientific">Clostridium oceanicum</name>
    <dbReference type="NCBI Taxonomy" id="1543"/>
    <lineage>
        <taxon>Bacteria</taxon>
        <taxon>Bacillati</taxon>
        <taxon>Bacillota</taxon>
        <taxon>Clostridia</taxon>
        <taxon>Eubacteriales</taxon>
        <taxon>Clostridiaceae</taxon>
        <taxon>Clostridium</taxon>
    </lineage>
</organism>
<keyword evidence="10" id="KW-0808">Transferase</keyword>
<accession>A0ABN1J8V6</accession>
<evidence type="ECO:0000256" key="1">
    <source>
        <dbReference type="ARBA" id="ARBA00002901"/>
    </source>
</evidence>
<dbReference type="Pfam" id="PF00994">
    <property type="entry name" value="MoCF_biosynth"/>
    <property type="match status" value="1"/>
</dbReference>
<evidence type="ECO:0000256" key="9">
    <source>
        <dbReference type="ARBA" id="ARBA00047317"/>
    </source>
</evidence>
<keyword evidence="7 10" id="KW-0500">Molybdenum</keyword>
<keyword evidence="10" id="KW-0479">Metal-binding</keyword>
<evidence type="ECO:0000256" key="6">
    <source>
        <dbReference type="ARBA" id="ARBA00021108"/>
    </source>
</evidence>
<evidence type="ECO:0000256" key="7">
    <source>
        <dbReference type="ARBA" id="ARBA00022505"/>
    </source>
</evidence>
<dbReference type="PANTHER" id="PTHR10192">
    <property type="entry name" value="MOLYBDOPTERIN BIOSYNTHESIS PROTEIN"/>
    <property type="match status" value="1"/>
</dbReference>
<dbReference type="EC" id="2.10.1.1" evidence="5 10"/>
<dbReference type="SUPFAM" id="SSF63882">
    <property type="entry name" value="MoeA N-terminal region -like"/>
    <property type="match status" value="1"/>
</dbReference>
<keyword evidence="8 10" id="KW-0501">Molybdenum cofactor biosynthesis</keyword>
<dbReference type="NCBIfam" id="TIGR00177">
    <property type="entry name" value="molyb_syn"/>
    <property type="match status" value="1"/>
</dbReference>
<dbReference type="SUPFAM" id="SSF63867">
    <property type="entry name" value="MoeA C-terminal domain-like"/>
    <property type="match status" value="1"/>
</dbReference>
<protein>
    <recommendedName>
        <fullName evidence="6 10">Molybdopterin molybdenumtransferase</fullName>
        <ecNumber evidence="5 10">2.10.1.1</ecNumber>
    </recommendedName>
</protein>
<sequence length="634" mass="70568">MGQKVYLSNYEIEDALNLYFSKLKMDKEKEIIDTENSAGKITSMPIYSKISSPFYNSSAMDGIAVDSEKTLGANEKNHIILVENEDYIVVDTGDPIPKEYDAVIMVEDLIEVDDKSVKIYKSVAPYQNIRPLGEDIVEKSLIVPSNHKIRPVDISAMIAGAVNEVEVYKKPVVGIIPTGTELVEPGSNLKIGDIIDFNSRTFKAQVYEYGGIGKRYEIVKDDYEKIKDSVKKAAEECDIVLINAGSSAGREDYTAKVIEELGKVYIHGVAIKPGKPVILGEVYNKPVIGIPGYPVSAYVIMENFVRPIIENFIGEKPYKHKSIKAILSKRVMSSLKYFEFVRIKLGKVGDKIVATPLSRGAGATMSLVKADGILEVPQNIEGIEKQSEVEIKLLKDEEEINNTIVCIGSHDPIIDVIADLMQVKGGAYYLSSAHVGSMGGIMALKNNETHIAPIHLLDMETGKYNVSYIKKYIGNRPMALIKCVKRIQGIIVPKGNPNNIKSIKDIRDKKLKFVNRQRGAGTRLLFDYNLKKLNISPKEIQGYEREEYTHLQVAAAISNGDCDCGLGIYSAATMMGLDFIPICNEEYDIAIFKEFLNMESIKEFINIIKSDKFKEKLDELGGYDYSESGDIIYI</sequence>
<evidence type="ECO:0000313" key="13">
    <source>
        <dbReference type="Proteomes" id="UP001501510"/>
    </source>
</evidence>
<dbReference type="InterPro" id="IPR005110">
    <property type="entry name" value="MoeA_linker/N"/>
</dbReference>
<keyword evidence="10" id="KW-0460">Magnesium</keyword>
<comment type="similarity">
    <text evidence="4 10">Belongs to the MoeA family.</text>
</comment>
<keyword evidence="13" id="KW-1185">Reference proteome</keyword>
<dbReference type="InterPro" id="IPR001453">
    <property type="entry name" value="MoaB/Mog_dom"/>
</dbReference>
<dbReference type="Gene3D" id="3.40.980.10">
    <property type="entry name" value="MoaB/Mog-like domain"/>
    <property type="match status" value="1"/>
</dbReference>
<dbReference type="Gene3D" id="3.40.190.10">
    <property type="entry name" value="Periplasmic binding protein-like II"/>
    <property type="match status" value="1"/>
</dbReference>
<dbReference type="CDD" id="cd00887">
    <property type="entry name" value="MoeA"/>
    <property type="match status" value="1"/>
</dbReference>
<dbReference type="PANTHER" id="PTHR10192:SF16">
    <property type="entry name" value="MOLYBDOPTERIN MOLYBDENUMTRANSFERASE"/>
    <property type="match status" value="1"/>
</dbReference>
<evidence type="ECO:0000256" key="8">
    <source>
        <dbReference type="ARBA" id="ARBA00023150"/>
    </source>
</evidence>
<dbReference type="InterPro" id="IPR038987">
    <property type="entry name" value="MoeA-like"/>
</dbReference>
<proteinExistence type="inferred from homology"/>
<evidence type="ECO:0000256" key="4">
    <source>
        <dbReference type="ARBA" id="ARBA00010763"/>
    </source>
</evidence>
<dbReference type="InterPro" id="IPR036425">
    <property type="entry name" value="MoaB/Mog-like_dom_sf"/>
</dbReference>
<evidence type="ECO:0000256" key="3">
    <source>
        <dbReference type="ARBA" id="ARBA00005046"/>
    </source>
</evidence>
<dbReference type="Pfam" id="PF12727">
    <property type="entry name" value="PBP_like"/>
    <property type="match status" value="1"/>
</dbReference>
<evidence type="ECO:0000256" key="2">
    <source>
        <dbReference type="ARBA" id="ARBA00003487"/>
    </source>
</evidence>
<evidence type="ECO:0000256" key="10">
    <source>
        <dbReference type="RuleBase" id="RU365090"/>
    </source>
</evidence>
<dbReference type="Pfam" id="PF03454">
    <property type="entry name" value="MoeA_C"/>
    <property type="match status" value="1"/>
</dbReference>
<dbReference type="SUPFAM" id="SSF53850">
    <property type="entry name" value="Periplasmic binding protein-like II"/>
    <property type="match status" value="1"/>
</dbReference>
<dbReference type="RefSeq" id="WP_343757946.1">
    <property type="nucleotide sequence ID" value="NZ_BAAACG010000001.1"/>
</dbReference>
<comment type="function">
    <text evidence="2">May be involved in the biosynthesis of molybdopterin.</text>
</comment>
<dbReference type="PROSITE" id="PS01079">
    <property type="entry name" value="MOCF_BIOSYNTHESIS_2"/>
    <property type="match status" value="1"/>
</dbReference>
<dbReference type="InterPro" id="IPR008284">
    <property type="entry name" value="MoCF_biosynth_CS"/>
</dbReference>